<accession>A0A7W8JDY4</accession>
<dbReference type="EMBL" id="JACHEQ010000005">
    <property type="protein sequence ID" value="MBB5355309.1"/>
    <property type="molecule type" value="Genomic_DNA"/>
</dbReference>
<evidence type="ECO:0000313" key="3">
    <source>
        <dbReference type="Proteomes" id="UP000583699"/>
    </source>
</evidence>
<keyword evidence="3" id="KW-1185">Reference proteome</keyword>
<dbReference type="RefSeq" id="WP_183242264.1">
    <property type="nucleotide sequence ID" value="NZ_JACHEQ010000005.1"/>
</dbReference>
<gene>
    <name evidence="2" type="ORF">HNR43_001281</name>
</gene>
<evidence type="ECO:0000313" key="2">
    <source>
        <dbReference type="EMBL" id="MBB5355309.1"/>
    </source>
</evidence>
<dbReference type="AlphaFoldDB" id="A0A7W8JDY4"/>
<keyword evidence="1" id="KW-0732">Signal</keyword>
<sequence>MFKFKRIISILLTLLLLIGIISANSNVLADEITDTSTQTGVVNEENITVVQNNEKTLEIQSEVSTDIDNVIEETSDGATDVTNDGHAIVSLSMDKDTREFTVKSVETDSEGNQVEKEYKVDVQQATEHGIVATFTDMNTGEKYEINTNELHASFAFLIPIAVVVGEALLEHLIAMGLAFVMAGVTYTLASEIAQTLRNKNYDHYAAYLKTKEGVYIGNPISLSEAISRLNGKDFETNNVWSKSSGLAKKVAKEAGGGREPVFDSIHGSYPKFLPHFHKWNRSGGHSFYSY</sequence>
<proteinExistence type="predicted"/>
<dbReference type="NCBIfam" id="NF038340">
    <property type="entry name" value="SAR2788_fam"/>
    <property type="match status" value="1"/>
</dbReference>
<protein>
    <submittedName>
        <fullName evidence="2">Uncharacterized protein</fullName>
    </submittedName>
</protein>
<evidence type="ECO:0000256" key="1">
    <source>
        <dbReference type="SAM" id="SignalP"/>
    </source>
</evidence>
<organism evidence="2 3">
    <name type="scientific">Anoxybacillus mongoliensis</name>
    <dbReference type="NCBI Taxonomy" id="452565"/>
    <lineage>
        <taxon>Bacteria</taxon>
        <taxon>Bacillati</taxon>
        <taxon>Bacillota</taxon>
        <taxon>Bacilli</taxon>
        <taxon>Bacillales</taxon>
        <taxon>Anoxybacillaceae</taxon>
        <taxon>Anoxybacillus</taxon>
    </lineage>
</organism>
<comment type="caution">
    <text evidence="2">The sequence shown here is derived from an EMBL/GenBank/DDBJ whole genome shotgun (WGS) entry which is preliminary data.</text>
</comment>
<feature type="signal peptide" evidence="1">
    <location>
        <begin position="1"/>
        <end position="29"/>
    </location>
</feature>
<reference evidence="2 3" key="1">
    <citation type="submission" date="2020-08" db="EMBL/GenBank/DDBJ databases">
        <title>Genomic Encyclopedia of Type Strains, Phase IV (KMG-IV): sequencing the most valuable type-strain genomes for metagenomic binning, comparative biology and taxonomic classification.</title>
        <authorList>
            <person name="Goeker M."/>
        </authorList>
    </citation>
    <scope>NUCLEOTIDE SEQUENCE [LARGE SCALE GENOMIC DNA]</scope>
    <source>
        <strain evidence="2 3">DSM 19169</strain>
    </source>
</reference>
<name>A0A7W8JDY4_9BACL</name>
<dbReference type="Proteomes" id="UP000583699">
    <property type="component" value="Unassembled WGS sequence"/>
</dbReference>
<feature type="chain" id="PRO_5030936441" evidence="1">
    <location>
        <begin position="30"/>
        <end position="290"/>
    </location>
</feature>